<proteinExistence type="predicted"/>
<dbReference type="Proteomes" id="UP000095280">
    <property type="component" value="Unplaced"/>
</dbReference>
<dbReference type="WBParaSite" id="maker-uti_cns_0005141-snap-gene-0.9-mRNA-1">
    <property type="protein sequence ID" value="maker-uti_cns_0005141-snap-gene-0.9-mRNA-1"/>
    <property type="gene ID" value="maker-uti_cns_0005141-snap-gene-0.9"/>
</dbReference>
<reference evidence="2" key="1">
    <citation type="submission" date="2016-11" db="UniProtKB">
        <authorList>
            <consortium name="WormBaseParasite"/>
        </authorList>
    </citation>
    <scope>IDENTIFICATION</scope>
</reference>
<name>A0A1I8HB40_9PLAT</name>
<sequence length="124" mass="14097">VWLDGFDPLMTSLRCAHRRHFQASLDRYSRCCSAGEGGPRERRRDFQAWPPYRLPTVAERAELPEYLAGVTDILHTAALHSRLLALLYKPIRSGTLSLVVFLIELALVVPRRDANTDSYTEDAE</sequence>
<keyword evidence="1" id="KW-1185">Reference proteome</keyword>
<protein>
    <submittedName>
        <fullName evidence="2">PXA domain-containing protein</fullName>
    </submittedName>
</protein>
<evidence type="ECO:0000313" key="1">
    <source>
        <dbReference type="Proteomes" id="UP000095280"/>
    </source>
</evidence>
<organism evidence="1 2">
    <name type="scientific">Macrostomum lignano</name>
    <dbReference type="NCBI Taxonomy" id="282301"/>
    <lineage>
        <taxon>Eukaryota</taxon>
        <taxon>Metazoa</taxon>
        <taxon>Spiralia</taxon>
        <taxon>Lophotrochozoa</taxon>
        <taxon>Platyhelminthes</taxon>
        <taxon>Rhabditophora</taxon>
        <taxon>Macrostomorpha</taxon>
        <taxon>Macrostomida</taxon>
        <taxon>Macrostomidae</taxon>
        <taxon>Macrostomum</taxon>
    </lineage>
</organism>
<dbReference type="AlphaFoldDB" id="A0A1I8HB40"/>
<evidence type="ECO:0000313" key="2">
    <source>
        <dbReference type="WBParaSite" id="maker-uti_cns_0005141-snap-gene-0.9-mRNA-1"/>
    </source>
</evidence>
<accession>A0A1I8HB40</accession>